<dbReference type="SUPFAM" id="SSF53335">
    <property type="entry name" value="S-adenosyl-L-methionine-dependent methyltransferases"/>
    <property type="match status" value="1"/>
</dbReference>
<feature type="domain" description="Methyltransferase" evidence="1">
    <location>
        <begin position="66"/>
        <end position="161"/>
    </location>
</feature>
<dbReference type="GO" id="GO:0008168">
    <property type="term" value="F:methyltransferase activity"/>
    <property type="evidence" value="ECO:0007669"/>
    <property type="project" value="UniProtKB-KW"/>
</dbReference>
<dbReference type="InterPro" id="IPR041698">
    <property type="entry name" value="Methyltransf_25"/>
</dbReference>
<dbReference type="Proteomes" id="UP000282311">
    <property type="component" value="Unassembled WGS sequence"/>
</dbReference>
<evidence type="ECO:0000313" key="2">
    <source>
        <dbReference type="EMBL" id="RKN84096.1"/>
    </source>
</evidence>
<dbReference type="InterPro" id="IPR050508">
    <property type="entry name" value="Methyltransf_Superfamily"/>
</dbReference>
<name>A0A3B0CJD5_9BACL</name>
<gene>
    <name evidence="2" type="ORF">D7M11_13870</name>
</gene>
<dbReference type="GO" id="GO:0032259">
    <property type="term" value="P:methylation"/>
    <property type="evidence" value="ECO:0007669"/>
    <property type="project" value="UniProtKB-KW"/>
</dbReference>
<evidence type="ECO:0000313" key="3">
    <source>
        <dbReference type="Proteomes" id="UP000282311"/>
    </source>
</evidence>
<keyword evidence="2" id="KW-0808">Transferase</keyword>
<dbReference type="PANTHER" id="PTHR42912:SF80">
    <property type="entry name" value="METHYLTRANSFERASE DOMAIN-CONTAINING PROTEIN"/>
    <property type="match status" value="1"/>
</dbReference>
<sequence>MKYWTTCKPGGGRRMRISKEHEFLLQAVKQWFEREEQVVYYTNELTETLTAAERFLLDGLPGSGSVLDTGCGAGRISVELSRQGYEVTGIDVSEAMIAIARDYSERLGHQIRYVQTNGVTLPLADEQFDCVLAFKILCYIPTKQLRCAYMKELYRVLKPGGLCVMTQHIVPDDCLEDTEDEHFRSSPAARFPILEKGDTFPSGIGYVHWFTENGLLHELEDTSFEIELFRTDAGHGGAGYLQLIRLRKKEQQQLGSERRHTDERTDDH</sequence>
<dbReference type="InterPro" id="IPR029063">
    <property type="entry name" value="SAM-dependent_MTases_sf"/>
</dbReference>
<protein>
    <submittedName>
        <fullName evidence="2">Class I SAM-dependent methyltransferase</fullName>
    </submittedName>
</protein>
<reference evidence="2 3" key="1">
    <citation type="journal article" date="2007" name="Int. J. Syst. Evol. Microbiol.">
        <title>Paenibacillus ginsengarvi sp. nov., isolated from soil from ginseng cultivation.</title>
        <authorList>
            <person name="Yoon M.H."/>
            <person name="Ten L.N."/>
            <person name="Im W.T."/>
        </authorList>
    </citation>
    <scope>NUCLEOTIDE SEQUENCE [LARGE SCALE GENOMIC DNA]</scope>
    <source>
        <strain evidence="2 3">KCTC 13059</strain>
    </source>
</reference>
<comment type="caution">
    <text evidence="2">The sequence shown here is derived from an EMBL/GenBank/DDBJ whole genome shotgun (WGS) entry which is preliminary data.</text>
</comment>
<dbReference type="Pfam" id="PF13649">
    <property type="entry name" value="Methyltransf_25"/>
    <property type="match status" value="1"/>
</dbReference>
<dbReference type="PANTHER" id="PTHR42912">
    <property type="entry name" value="METHYLTRANSFERASE"/>
    <property type="match status" value="1"/>
</dbReference>
<organism evidence="2 3">
    <name type="scientific">Paenibacillus ginsengarvi</name>
    <dbReference type="NCBI Taxonomy" id="400777"/>
    <lineage>
        <taxon>Bacteria</taxon>
        <taxon>Bacillati</taxon>
        <taxon>Bacillota</taxon>
        <taxon>Bacilli</taxon>
        <taxon>Bacillales</taxon>
        <taxon>Paenibacillaceae</taxon>
        <taxon>Paenibacillus</taxon>
    </lineage>
</organism>
<dbReference type="CDD" id="cd02440">
    <property type="entry name" value="AdoMet_MTases"/>
    <property type="match status" value="1"/>
</dbReference>
<accession>A0A3B0CJD5</accession>
<keyword evidence="2" id="KW-0489">Methyltransferase</keyword>
<dbReference type="EMBL" id="RBAH01000009">
    <property type="protein sequence ID" value="RKN84096.1"/>
    <property type="molecule type" value="Genomic_DNA"/>
</dbReference>
<dbReference type="AlphaFoldDB" id="A0A3B0CJD5"/>
<keyword evidence="3" id="KW-1185">Reference proteome</keyword>
<evidence type="ECO:0000259" key="1">
    <source>
        <dbReference type="Pfam" id="PF13649"/>
    </source>
</evidence>
<dbReference type="Gene3D" id="3.40.50.150">
    <property type="entry name" value="Vaccinia Virus protein VP39"/>
    <property type="match status" value="1"/>
</dbReference>
<proteinExistence type="predicted"/>